<keyword evidence="2" id="KW-1185">Reference proteome</keyword>
<evidence type="ECO:0000313" key="2">
    <source>
        <dbReference type="Proteomes" id="UP000653565"/>
    </source>
</evidence>
<gene>
    <name evidence="1" type="ORF">CNMCM6805_008513</name>
</gene>
<reference evidence="1" key="2">
    <citation type="submission" date="2020-04" db="EMBL/GenBank/DDBJ databases">
        <authorList>
            <person name="Santos R.A.C."/>
            <person name="Steenwyk J.L."/>
            <person name="Rivero-Menendez O."/>
            <person name="Mead M.E."/>
            <person name="Silva L.P."/>
            <person name="Bastos R.W."/>
            <person name="Alastruey-Izquierdo A."/>
            <person name="Goldman G.H."/>
            <person name="Rokas A."/>
        </authorList>
    </citation>
    <scope>NUCLEOTIDE SEQUENCE</scope>
    <source>
        <strain evidence="1">CNM-CM6805</strain>
    </source>
</reference>
<accession>A0A8H4H2X8</accession>
<name>A0A8H4H2X8_9EURO</name>
<dbReference type="Proteomes" id="UP000653565">
    <property type="component" value="Unassembled WGS sequence"/>
</dbReference>
<evidence type="ECO:0000313" key="1">
    <source>
        <dbReference type="EMBL" id="KAF4234670.1"/>
    </source>
</evidence>
<proteinExistence type="predicted"/>
<reference evidence="1" key="1">
    <citation type="journal article" date="2020" name="bioRxiv">
        <title>Genomic and phenotypic heterogeneity of clinical isolates of the human pathogens Aspergillus fumigatus, Aspergillus lentulus and Aspergillus fumigatiaffinis.</title>
        <authorList>
            <person name="dos Santos R.A.C."/>
            <person name="Steenwyk J.L."/>
            <person name="Rivero-Menendez O."/>
            <person name="Mead M.E."/>
            <person name="Silva L.P."/>
            <person name="Bastos R.W."/>
            <person name="Alastruey-Izquierdo A."/>
            <person name="Goldman G.H."/>
            <person name="Rokas A."/>
        </authorList>
    </citation>
    <scope>NUCLEOTIDE SEQUENCE</scope>
    <source>
        <strain evidence="1">CNM-CM6805</strain>
    </source>
</reference>
<organism evidence="1 2">
    <name type="scientific">Aspergillus fumigatiaffinis</name>
    <dbReference type="NCBI Taxonomy" id="340414"/>
    <lineage>
        <taxon>Eukaryota</taxon>
        <taxon>Fungi</taxon>
        <taxon>Dikarya</taxon>
        <taxon>Ascomycota</taxon>
        <taxon>Pezizomycotina</taxon>
        <taxon>Eurotiomycetes</taxon>
        <taxon>Eurotiomycetidae</taxon>
        <taxon>Eurotiales</taxon>
        <taxon>Aspergillaceae</taxon>
        <taxon>Aspergillus</taxon>
        <taxon>Aspergillus subgen. Fumigati</taxon>
    </lineage>
</organism>
<protein>
    <submittedName>
        <fullName evidence="1">Uncharacterized protein</fullName>
    </submittedName>
</protein>
<sequence length="367" mass="41443">MAPRNQQWMILYEETSKPDFALEKKTFDEIATVGFSLRSMLSYIGRGDKSPNDYNFFIFSDSMKAAVQLLNDKSVFVTYRLYCEDDDVVTIIVRPAADPSPNSSQCPSAPESLRQRRKLSGKHNLQNVFVRPVVPKETKNLDAETLLPISQLPENQKVVLDLGRGRFETFSASYLLGWIMAEVEKGTPLDNIVVTSITPKGRPSNIKLDKDVWTRSLLRGPTKDQFLGVWNTFSELAVGKSDALNAITESFPYFLNNARIFIQDLKFFGSKPEARARLLGTNHVFFLGIPYFSTAAVDKLLSLPMPPSTLQGHLNDLVQKKAERGQEQEFCAAHDLAPIFLRAFGMDWEVLKREKRRSSPSNVPKMP</sequence>
<dbReference type="EMBL" id="JAAAPX010000066">
    <property type="protein sequence ID" value="KAF4234670.1"/>
    <property type="molecule type" value="Genomic_DNA"/>
</dbReference>
<dbReference type="AlphaFoldDB" id="A0A8H4H2X8"/>
<comment type="caution">
    <text evidence="1">The sequence shown here is derived from an EMBL/GenBank/DDBJ whole genome shotgun (WGS) entry which is preliminary data.</text>
</comment>